<proteinExistence type="predicted"/>
<evidence type="ECO:0000313" key="1">
    <source>
        <dbReference type="Proteomes" id="UP001652741"/>
    </source>
</evidence>
<dbReference type="OrthoDB" id="19923at2759"/>
<dbReference type="AlphaFoldDB" id="A0A1S3PJ88"/>
<protein>
    <submittedName>
        <fullName evidence="2">Protein prune homolog 2</fullName>
    </submittedName>
</protein>
<sequence>MRDDVLNSSDYEALESSILRVVHHHEQRAGGEGVSCMAVVVTREILQEAVEQICVPLGELLGEALRLQSEELWIKDGRRSVDLEELLRVLQERSGFSPYDDTTSPNAGEAQLQGMDIEHMFLKELKEFSDGELTISFTIVSVDLK</sequence>
<gene>
    <name evidence="2" type="primary">LOC106585691</name>
</gene>
<name>A0A1S3PJ88_SALSA</name>
<dbReference type="Proteomes" id="UP001652741">
    <property type="component" value="Chromosome ssa24"/>
</dbReference>
<evidence type="ECO:0000313" key="2">
    <source>
        <dbReference type="RefSeq" id="XP_014027661.1"/>
    </source>
</evidence>
<reference evidence="2" key="1">
    <citation type="submission" date="2025-08" db="UniProtKB">
        <authorList>
            <consortium name="RefSeq"/>
        </authorList>
    </citation>
    <scope>IDENTIFICATION</scope>
</reference>
<keyword evidence="1" id="KW-1185">Reference proteome</keyword>
<dbReference type="GeneID" id="106585691"/>
<dbReference type="RefSeq" id="XP_014027661.1">
    <property type="nucleotide sequence ID" value="XM_014172186.2"/>
</dbReference>
<accession>A0A1S3PJ88</accession>
<organism evidence="1 2">
    <name type="scientific">Salmo salar</name>
    <name type="common">Atlantic salmon</name>
    <dbReference type="NCBI Taxonomy" id="8030"/>
    <lineage>
        <taxon>Eukaryota</taxon>
        <taxon>Metazoa</taxon>
        <taxon>Chordata</taxon>
        <taxon>Craniata</taxon>
        <taxon>Vertebrata</taxon>
        <taxon>Euteleostomi</taxon>
        <taxon>Actinopterygii</taxon>
        <taxon>Neopterygii</taxon>
        <taxon>Teleostei</taxon>
        <taxon>Protacanthopterygii</taxon>
        <taxon>Salmoniformes</taxon>
        <taxon>Salmonidae</taxon>
        <taxon>Salmoninae</taxon>
        <taxon>Salmo</taxon>
    </lineage>
</organism>